<feature type="compositionally biased region" description="Basic and acidic residues" evidence="1">
    <location>
        <begin position="24"/>
        <end position="33"/>
    </location>
</feature>
<reference evidence="2" key="2">
    <citation type="submission" date="2012-06" db="EMBL/GenBank/DDBJ databases">
        <authorList>
            <person name="Yu Y."/>
            <person name="Currie J."/>
            <person name="Lomeli R."/>
            <person name="Angelova A."/>
            <person name="Collura K."/>
            <person name="Wissotski M."/>
            <person name="Campos D."/>
            <person name="Kudrna D."/>
            <person name="Golser W."/>
            <person name="Ashely E."/>
            <person name="Descour A."/>
            <person name="Fernandes J."/>
            <person name="Soderlund C."/>
            <person name="Walbot V."/>
        </authorList>
    </citation>
    <scope>NUCLEOTIDE SEQUENCE</scope>
    <source>
        <strain evidence="2">B73</strain>
    </source>
</reference>
<reference evidence="2" key="1">
    <citation type="journal article" date="2009" name="PLoS Genet.">
        <title>Sequencing, mapping, and analysis of 27,455 maize full-length cDNAs.</title>
        <authorList>
            <person name="Soderlund C."/>
            <person name="Descour A."/>
            <person name="Kudrna D."/>
            <person name="Bomhoff M."/>
            <person name="Boyd L."/>
            <person name="Currie J."/>
            <person name="Angelova A."/>
            <person name="Collura K."/>
            <person name="Wissotski M."/>
            <person name="Ashley E."/>
            <person name="Morrow D."/>
            <person name="Fernandes J."/>
            <person name="Walbot V."/>
            <person name="Yu Y."/>
        </authorList>
    </citation>
    <scope>NUCLEOTIDE SEQUENCE</scope>
    <source>
        <strain evidence="2">B73</strain>
    </source>
</reference>
<dbReference type="AlphaFoldDB" id="C0HG74"/>
<feature type="compositionally biased region" description="Low complexity" evidence="1">
    <location>
        <begin position="106"/>
        <end position="116"/>
    </location>
</feature>
<dbReference type="EMBL" id="BT061330">
    <property type="protein sequence ID" value="ACN26027.1"/>
    <property type="molecule type" value="mRNA"/>
</dbReference>
<feature type="compositionally biased region" description="Low complexity" evidence="1">
    <location>
        <begin position="54"/>
        <end position="81"/>
    </location>
</feature>
<organism evidence="2">
    <name type="scientific">Zea mays</name>
    <name type="common">Maize</name>
    <dbReference type="NCBI Taxonomy" id="4577"/>
    <lineage>
        <taxon>Eukaryota</taxon>
        <taxon>Viridiplantae</taxon>
        <taxon>Streptophyta</taxon>
        <taxon>Embryophyta</taxon>
        <taxon>Tracheophyta</taxon>
        <taxon>Spermatophyta</taxon>
        <taxon>Magnoliopsida</taxon>
        <taxon>Liliopsida</taxon>
        <taxon>Poales</taxon>
        <taxon>Poaceae</taxon>
        <taxon>PACMAD clade</taxon>
        <taxon>Panicoideae</taxon>
        <taxon>Andropogonodae</taxon>
        <taxon>Andropogoneae</taxon>
        <taxon>Tripsacinae</taxon>
        <taxon>Zea</taxon>
    </lineage>
</organism>
<feature type="region of interest" description="Disordered" evidence="1">
    <location>
        <begin position="1"/>
        <end position="155"/>
    </location>
</feature>
<name>C0HG74_MAIZE</name>
<accession>C0HG74</accession>
<protein>
    <submittedName>
        <fullName evidence="2">Uncharacterized protein</fullName>
    </submittedName>
</protein>
<evidence type="ECO:0000256" key="1">
    <source>
        <dbReference type="SAM" id="MobiDB-lite"/>
    </source>
</evidence>
<sequence length="155" mass="15963">MPDPPPTKAHIAHSSPRVLPRTQRTRERRREPASRAIAGDATTRRKSRRVSHTAAASKPSANSGAPAPATAATPAPLSPCCSSPPPPCLPNRSATRWSTAMPPPLACARAQATAAASHDTPKRPTAAFLTSRANNPPASSDGGEVERGGRGGDDG</sequence>
<evidence type="ECO:0000313" key="2">
    <source>
        <dbReference type="EMBL" id="ACN26027.1"/>
    </source>
</evidence>
<proteinExistence type="evidence at transcript level"/>
<feature type="compositionally biased region" description="Basic and acidic residues" evidence="1">
    <location>
        <begin position="144"/>
        <end position="155"/>
    </location>
</feature>